<feature type="domain" description="HTH marR-type" evidence="1">
    <location>
        <begin position="1"/>
        <end position="147"/>
    </location>
</feature>
<name>A0A839T1G5_AZOMA</name>
<dbReference type="InterPro" id="IPR039422">
    <property type="entry name" value="MarR/SlyA-like"/>
</dbReference>
<dbReference type="SMART" id="SM00347">
    <property type="entry name" value="HTH_MARR"/>
    <property type="match status" value="1"/>
</dbReference>
<keyword evidence="3" id="KW-1185">Reference proteome</keyword>
<dbReference type="SUPFAM" id="SSF46785">
    <property type="entry name" value="Winged helix' DNA-binding domain"/>
    <property type="match status" value="1"/>
</dbReference>
<dbReference type="PROSITE" id="PS50995">
    <property type="entry name" value="HTH_MARR_2"/>
    <property type="match status" value="1"/>
</dbReference>
<dbReference type="GO" id="GO:0003700">
    <property type="term" value="F:DNA-binding transcription factor activity"/>
    <property type="evidence" value="ECO:0007669"/>
    <property type="project" value="InterPro"/>
</dbReference>
<organism evidence="2 3">
    <name type="scientific">Azomonas macrocytogenes</name>
    <name type="common">Azotobacter macrocytogenes</name>
    <dbReference type="NCBI Taxonomy" id="69962"/>
    <lineage>
        <taxon>Bacteria</taxon>
        <taxon>Pseudomonadati</taxon>
        <taxon>Pseudomonadota</taxon>
        <taxon>Gammaproteobacteria</taxon>
        <taxon>Pseudomonadales</taxon>
        <taxon>Pseudomonadaceae</taxon>
        <taxon>Azomonas</taxon>
    </lineage>
</organism>
<accession>A0A839T1G5</accession>
<dbReference type="InterPro" id="IPR000835">
    <property type="entry name" value="HTH_MarR-typ"/>
</dbReference>
<dbReference type="InterPro" id="IPR036390">
    <property type="entry name" value="WH_DNA-bd_sf"/>
</dbReference>
<sequence>MNNIKRSTVRRPTMEAFFFGYRAFTAKPDEMLAYRGLSRVHHRVLFFIASYPGLSVKDLLGYLGVSKQALNHPLRQLMDMQLVESIPGTEDKRKRLLRLTAQGGRLEQMLHREQVRLLKRAFVEAGETAVEGWIAVNAALAFAESTK</sequence>
<dbReference type="Proteomes" id="UP000549250">
    <property type="component" value="Unassembled WGS sequence"/>
</dbReference>
<dbReference type="EMBL" id="JACHXI010000001">
    <property type="protein sequence ID" value="MBB3101795.1"/>
    <property type="molecule type" value="Genomic_DNA"/>
</dbReference>
<dbReference type="AlphaFoldDB" id="A0A839T1G5"/>
<evidence type="ECO:0000313" key="2">
    <source>
        <dbReference type="EMBL" id="MBB3101795.1"/>
    </source>
</evidence>
<reference evidence="2 3" key="1">
    <citation type="submission" date="2020-08" db="EMBL/GenBank/DDBJ databases">
        <title>Genomic Encyclopedia of Type Strains, Phase III (KMG-III): the genomes of soil and plant-associated and newly described type strains.</title>
        <authorList>
            <person name="Whitman W."/>
        </authorList>
    </citation>
    <scope>NUCLEOTIDE SEQUENCE [LARGE SCALE GENOMIC DNA]</scope>
    <source>
        <strain evidence="2 3">CECT 4462</strain>
    </source>
</reference>
<dbReference type="Pfam" id="PF12802">
    <property type="entry name" value="MarR_2"/>
    <property type="match status" value="1"/>
</dbReference>
<dbReference type="RefSeq" id="WP_183164789.1">
    <property type="nucleotide sequence ID" value="NZ_JACHXI010000001.1"/>
</dbReference>
<dbReference type="InterPro" id="IPR036388">
    <property type="entry name" value="WH-like_DNA-bd_sf"/>
</dbReference>
<dbReference type="PANTHER" id="PTHR33164">
    <property type="entry name" value="TRANSCRIPTIONAL REGULATOR, MARR FAMILY"/>
    <property type="match status" value="1"/>
</dbReference>
<comment type="caution">
    <text evidence="2">The sequence shown here is derived from an EMBL/GenBank/DDBJ whole genome shotgun (WGS) entry which is preliminary data.</text>
</comment>
<evidence type="ECO:0000259" key="1">
    <source>
        <dbReference type="PROSITE" id="PS50995"/>
    </source>
</evidence>
<dbReference type="GO" id="GO:0006950">
    <property type="term" value="P:response to stress"/>
    <property type="evidence" value="ECO:0007669"/>
    <property type="project" value="TreeGrafter"/>
</dbReference>
<dbReference type="GO" id="GO:0003677">
    <property type="term" value="F:DNA binding"/>
    <property type="evidence" value="ECO:0007669"/>
    <property type="project" value="UniProtKB-KW"/>
</dbReference>
<evidence type="ECO:0000313" key="3">
    <source>
        <dbReference type="Proteomes" id="UP000549250"/>
    </source>
</evidence>
<dbReference type="PANTHER" id="PTHR33164:SF44">
    <property type="entry name" value="TRANSCRIPTIONAL REGULATORY PROTEIN"/>
    <property type="match status" value="1"/>
</dbReference>
<dbReference type="Gene3D" id="1.10.10.10">
    <property type="entry name" value="Winged helix-like DNA-binding domain superfamily/Winged helix DNA-binding domain"/>
    <property type="match status" value="1"/>
</dbReference>
<gene>
    <name evidence="2" type="ORF">FHR87_000155</name>
</gene>
<protein>
    <submittedName>
        <fullName evidence="2">DNA-binding MarR family transcriptional regulator</fullName>
    </submittedName>
</protein>
<proteinExistence type="predicted"/>
<keyword evidence="2" id="KW-0238">DNA-binding</keyword>